<dbReference type="Proteomes" id="UP000054771">
    <property type="component" value="Unassembled WGS sequence"/>
</dbReference>
<dbReference type="STRING" id="454130.A0A0U5FUE7"/>
<evidence type="ECO:0000313" key="2">
    <source>
        <dbReference type="Proteomes" id="UP000054771"/>
    </source>
</evidence>
<name>A0A0U5FUE7_ASPCI</name>
<dbReference type="SUPFAM" id="SSF48403">
    <property type="entry name" value="Ankyrin repeat"/>
    <property type="match status" value="1"/>
</dbReference>
<accession>A0A0U5FUE7</accession>
<dbReference type="AlphaFoldDB" id="A0A0U5FUE7"/>
<dbReference type="InterPro" id="IPR036770">
    <property type="entry name" value="Ankyrin_rpt-contain_sf"/>
</dbReference>
<dbReference type="Gene3D" id="1.25.40.20">
    <property type="entry name" value="Ankyrin repeat-containing domain"/>
    <property type="match status" value="1"/>
</dbReference>
<gene>
    <name evidence="1" type="ORF">ASPCAL04310</name>
</gene>
<dbReference type="OrthoDB" id="4772757at2759"/>
<dbReference type="Pfam" id="PF00023">
    <property type="entry name" value="Ank"/>
    <property type="match status" value="1"/>
</dbReference>
<organism evidence="1 2">
    <name type="scientific">Aspergillus calidoustus</name>
    <dbReference type="NCBI Taxonomy" id="454130"/>
    <lineage>
        <taxon>Eukaryota</taxon>
        <taxon>Fungi</taxon>
        <taxon>Dikarya</taxon>
        <taxon>Ascomycota</taxon>
        <taxon>Pezizomycotina</taxon>
        <taxon>Eurotiomycetes</taxon>
        <taxon>Eurotiomycetidae</taxon>
        <taxon>Eurotiales</taxon>
        <taxon>Aspergillaceae</taxon>
        <taxon>Aspergillus</taxon>
        <taxon>Aspergillus subgen. Nidulantes</taxon>
    </lineage>
</organism>
<keyword evidence="2" id="KW-1185">Reference proteome</keyword>
<evidence type="ECO:0000313" key="1">
    <source>
        <dbReference type="EMBL" id="CEL03153.1"/>
    </source>
</evidence>
<protein>
    <submittedName>
        <fullName evidence="1">Uncharacterized protein</fullName>
    </submittedName>
</protein>
<sequence length="236" mass="26642">MLCNFRPCGWCLVTQCVMRKWRPLSFCSLPPTSLLHLYPLRHRSSSINKTSTMQHKKPTSLGDLPCELLLKVNDHLSEPDQNALARTNREIYGCINYILYRDNIRHGNASALRWAVTNNMESTVHICLEQGATIDPPSLPAEEEEWMVRSRPCFGDLPLISIAAAKGYDGILELFLDKGADPNVFVPGAGTPLSLAIEGRRTSTFRLLLSHNKIDAHSRVAYTDLSPMYYAWRQDL</sequence>
<dbReference type="SMART" id="SM00248">
    <property type="entry name" value="ANK"/>
    <property type="match status" value="3"/>
</dbReference>
<proteinExistence type="predicted"/>
<dbReference type="InterPro" id="IPR002110">
    <property type="entry name" value="Ankyrin_rpt"/>
</dbReference>
<reference evidence="2" key="1">
    <citation type="journal article" date="2016" name="Genome Announc.">
        <title>Draft genome sequences of fungus Aspergillus calidoustus.</title>
        <authorList>
            <person name="Horn F."/>
            <person name="Linde J."/>
            <person name="Mattern D.J."/>
            <person name="Walther G."/>
            <person name="Guthke R."/>
            <person name="Scherlach K."/>
            <person name="Martin K."/>
            <person name="Brakhage A.A."/>
            <person name="Petzke L."/>
            <person name="Valiante V."/>
        </authorList>
    </citation>
    <scope>NUCLEOTIDE SEQUENCE [LARGE SCALE GENOMIC DNA]</scope>
    <source>
        <strain evidence="2">SF006504</strain>
    </source>
</reference>
<dbReference type="EMBL" id="CDMC01000003">
    <property type="protein sequence ID" value="CEL03153.1"/>
    <property type="molecule type" value="Genomic_DNA"/>
</dbReference>